<protein>
    <submittedName>
        <fullName evidence="1">NifX-associated nitrogen fixation protein</fullName>
    </submittedName>
</protein>
<dbReference type="Pfam" id="PF03270">
    <property type="entry name" value="DUF269"/>
    <property type="match status" value="1"/>
</dbReference>
<dbReference type="Proteomes" id="UP000285523">
    <property type="component" value="Unassembled WGS sequence"/>
</dbReference>
<organism evidence="1 2">
    <name type="scientific">Rhodopseudomonas palustris</name>
    <dbReference type="NCBI Taxonomy" id="1076"/>
    <lineage>
        <taxon>Bacteria</taxon>
        <taxon>Pseudomonadati</taxon>
        <taxon>Pseudomonadota</taxon>
        <taxon>Alphaproteobacteria</taxon>
        <taxon>Hyphomicrobiales</taxon>
        <taxon>Nitrobacteraceae</taxon>
        <taxon>Rhodopseudomonas</taxon>
    </lineage>
</organism>
<dbReference type="AlphaFoldDB" id="A0A418UXP3"/>
<gene>
    <name evidence="1" type="ORF">D4Q52_24405</name>
</gene>
<evidence type="ECO:0000313" key="2">
    <source>
        <dbReference type="Proteomes" id="UP000285523"/>
    </source>
</evidence>
<accession>A0A418UXP3</accession>
<name>A0A418UXP3_RHOPL</name>
<dbReference type="EMBL" id="QYYD01000039">
    <property type="protein sequence ID" value="RJF66136.1"/>
    <property type="molecule type" value="Genomic_DNA"/>
</dbReference>
<dbReference type="OrthoDB" id="9808545at2"/>
<dbReference type="InterPro" id="IPR004952">
    <property type="entry name" value="NifX-assoc_nitrogen_fix"/>
</dbReference>
<proteinExistence type="predicted"/>
<dbReference type="RefSeq" id="WP_119859176.1">
    <property type="nucleotide sequence ID" value="NZ_QYYD01000039.1"/>
</dbReference>
<dbReference type="Gene3D" id="1.10.3100.20">
    <property type="entry name" value="Protein of unknown function DUF269"/>
    <property type="match status" value="1"/>
</dbReference>
<evidence type="ECO:0000313" key="1">
    <source>
        <dbReference type="EMBL" id="RJF66136.1"/>
    </source>
</evidence>
<dbReference type="PIRSF" id="PIRSF005788">
    <property type="entry name" value="NifK"/>
    <property type="match status" value="1"/>
</dbReference>
<reference evidence="1 2" key="1">
    <citation type="submission" date="2018-09" db="EMBL/GenBank/DDBJ databases">
        <title>Draft genome sequence of Rhodopseudomonas palustris 2.1.18.</title>
        <authorList>
            <person name="Robertson S.L."/>
            <person name="Meyer T.E."/>
            <person name="Kyndt J.A."/>
        </authorList>
    </citation>
    <scope>NUCLEOTIDE SEQUENCE [LARGE SCALE GENOMIC DNA]</scope>
    <source>
        <strain evidence="1 2">2.1.18</strain>
    </source>
</reference>
<comment type="caution">
    <text evidence="1">The sequence shown here is derived from an EMBL/GenBank/DDBJ whole genome shotgun (WGS) entry which is preliminary data.</text>
</comment>
<dbReference type="NCBIfam" id="TIGR02935">
    <property type="entry name" value="NifX-associated nitrogen fixation protein"/>
    <property type="match status" value="1"/>
</dbReference>
<sequence>MTDVTTADAATEAALDSLFVKELIKQLRAQDTHGVWDGKSDLKLLEPFIVDKAKRREIPIMGDPDPETLWRIELFYNAVALSIERDTKVMVSPMMKMHHEGFGRMILSAGRLIVINKHMRDVHRFGFDNLGKLAAEGDKLVAAGVQMILKYPDVANL</sequence>